<name>A0A7Y0LCW9_9GAMM</name>
<protein>
    <recommendedName>
        <fullName evidence="4">Cxxc_20_cxxc protein</fullName>
    </recommendedName>
</protein>
<gene>
    <name evidence="2" type="ORF">HII17_09495</name>
</gene>
<evidence type="ECO:0000313" key="3">
    <source>
        <dbReference type="Proteomes" id="UP000568664"/>
    </source>
</evidence>
<dbReference type="Proteomes" id="UP000568664">
    <property type="component" value="Unassembled WGS sequence"/>
</dbReference>
<dbReference type="EMBL" id="JABBXH010000003">
    <property type="protein sequence ID" value="NMP31797.1"/>
    <property type="molecule type" value="Genomic_DNA"/>
</dbReference>
<organism evidence="2 3">
    <name type="scientific">Thalassotalea algicola</name>
    <dbReference type="NCBI Taxonomy" id="2716224"/>
    <lineage>
        <taxon>Bacteria</taxon>
        <taxon>Pseudomonadati</taxon>
        <taxon>Pseudomonadota</taxon>
        <taxon>Gammaproteobacteria</taxon>
        <taxon>Alteromonadales</taxon>
        <taxon>Colwelliaceae</taxon>
        <taxon>Thalassotalea</taxon>
    </lineage>
</organism>
<reference evidence="2 3" key="1">
    <citation type="submission" date="2020-04" db="EMBL/GenBank/DDBJ databases">
        <title>Thalassotalea sp. M1531, isolated from the surface of marine red alga.</title>
        <authorList>
            <person name="Pang L."/>
            <person name="Lu D.-C."/>
        </authorList>
    </citation>
    <scope>NUCLEOTIDE SEQUENCE [LARGE SCALE GENOMIC DNA]</scope>
    <source>
        <strain evidence="2 3">M1531</strain>
    </source>
</reference>
<evidence type="ECO:0000313" key="2">
    <source>
        <dbReference type="EMBL" id="NMP31797.1"/>
    </source>
</evidence>
<evidence type="ECO:0008006" key="4">
    <source>
        <dbReference type="Google" id="ProtNLM"/>
    </source>
</evidence>
<dbReference type="AlphaFoldDB" id="A0A7Y0LCW9"/>
<feature type="transmembrane region" description="Helical" evidence="1">
    <location>
        <begin position="64"/>
        <end position="85"/>
    </location>
</feature>
<keyword evidence="1" id="KW-1133">Transmembrane helix</keyword>
<sequence>MKAGICPHCEKKIPNKSLRNLQNNRAIYCPFCAKPIRINQKSIILTVAIFSGIAGIIGKDLFNVSLMTGLLIVVSFAILFSLIYLRFIGIYFPLECAENEDLYL</sequence>
<accession>A0A7Y0LCW9</accession>
<keyword evidence="3" id="KW-1185">Reference proteome</keyword>
<dbReference type="RefSeq" id="WP_169075140.1">
    <property type="nucleotide sequence ID" value="NZ_JABBXH010000003.1"/>
</dbReference>
<keyword evidence="1" id="KW-0472">Membrane</keyword>
<comment type="caution">
    <text evidence="2">The sequence shown here is derived from an EMBL/GenBank/DDBJ whole genome shotgun (WGS) entry which is preliminary data.</text>
</comment>
<proteinExistence type="predicted"/>
<feature type="transmembrane region" description="Helical" evidence="1">
    <location>
        <begin position="42"/>
        <end position="58"/>
    </location>
</feature>
<evidence type="ECO:0000256" key="1">
    <source>
        <dbReference type="SAM" id="Phobius"/>
    </source>
</evidence>
<keyword evidence="1" id="KW-0812">Transmembrane</keyword>